<gene>
    <name evidence="2" type="ORF">LTRI10_LOCUS35293</name>
</gene>
<organism evidence="2 3">
    <name type="scientific">Linum trigynum</name>
    <dbReference type="NCBI Taxonomy" id="586398"/>
    <lineage>
        <taxon>Eukaryota</taxon>
        <taxon>Viridiplantae</taxon>
        <taxon>Streptophyta</taxon>
        <taxon>Embryophyta</taxon>
        <taxon>Tracheophyta</taxon>
        <taxon>Spermatophyta</taxon>
        <taxon>Magnoliopsida</taxon>
        <taxon>eudicotyledons</taxon>
        <taxon>Gunneridae</taxon>
        <taxon>Pentapetalae</taxon>
        <taxon>rosids</taxon>
        <taxon>fabids</taxon>
        <taxon>Malpighiales</taxon>
        <taxon>Linaceae</taxon>
        <taxon>Linum</taxon>
    </lineage>
</organism>
<accession>A0AAV2F984</accession>
<dbReference type="AlphaFoldDB" id="A0AAV2F984"/>
<name>A0AAV2F984_9ROSI</name>
<sequence>MGDLMGSHLELHPKSKTVRVEAQSGQYLVRKMFRMLQVVSEPGLCNTLGKCHIDKARERSMVHKSRKPALTGMTRFGV</sequence>
<dbReference type="Proteomes" id="UP001497516">
    <property type="component" value="Chromosome 6"/>
</dbReference>
<keyword evidence="3" id="KW-1185">Reference proteome</keyword>
<dbReference type="EMBL" id="OZ034819">
    <property type="protein sequence ID" value="CAL1394816.1"/>
    <property type="molecule type" value="Genomic_DNA"/>
</dbReference>
<evidence type="ECO:0000256" key="1">
    <source>
        <dbReference type="SAM" id="MobiDB-lite"/>
    </source>
</evidence>
<reference evidence="2 3" key="1">
    <citation type="submission" date="2024-04" db="EMBL/GenBank/DDBJ databases">
        <authorList>
            <person name="Fracassetti M."/>
        </authorList>
    </citation>
    <scope>NUCLEOTIDE SEQUENCE [LARGE SCALE GENOMIC DNA]</scope>
</reference>
<evidence type="ECO:0000313" key="2">
    <source>
        <dbReference type="EMBL" id="CAL1394816.1"/>
    </source>
</evidence>
<evidence type="ECO:0000313" key="3">
    <source>
        <dbReference type="Proteomes" id="UP001497516"/>
    </source>
</evidence>
<proteinExistence type="predicted"/>
<protein>
    <submittedName>
        <fullName evidence="2">Uncharacterized protein</fullName>
    </submittedName>
</protein>
<feature type="region of interest" description="Disordered" evidence="1">
    <location>
        <begin position="59"/>
        <end position="78"/>
    </location>
</feature>